<gene>
    <name evidence="1" type="ORF">FSAG_001221</name>
</gene>
<accession>A0ABR4WL82</accession>
<evidence type="ECO:0000313" key="1">
    <source>
        <dbReference type="EMBL" id="KGE62639.1"/>
    </source>
</evidence>
<name>A0ABR4WL82_9FUSO</name>
<proteinExistence type="predicted"/>
<dbReference type="Proteomes" id="UP000003301">
    <property type="component" value="Unassembled WGS sequence"/>
</dbReference>
<keyword evidence="2" id="KW-1185">Reference proteome</keyword>
<organism evidence="1 2">
    <name type="scientific">Fusobacterium periodonticum 2_1_31</name>
    <dbReference type="NCBI Taxonomy" id="469599"/>
    <lineage>
        <taxon>Bacteria</taxon>
        <taxon>Fusobacteriati</taxon>
        <taxon>Fusobacteriota</taxon>
        <taxon>Fusobacteriia</taxon>
        <taxon>Fusobacteriales</taxon>
        <taxon>Fusobacteriaceae</taxon>
        <taxon>Fusobacterium</taxon>
    </lineage>
</organism>
<protein>
    <submittedName>
        <fullName evidence="1">Uncharacterized protein</fullName>
    </submittedName>
</protein>
<dbReference type="RefSeq" id="WP_008794180.1">
    <property type="nucleotide sequence ID" value="NZ_KN173678.1"/>
</dbReference>
<dbReference type="EMBL" id="ACDC03000018">
    <property type="protein sequence ID" value="KGE62639.1"/>
    <property type="molecule type" value="Genomic_DNA"/>
</dbReference>
<sequence length="54" mass="6516">MDIKTFILANKEIIEKFAIKKDEEKVIKKDDDWYNEDCWDNFHKLVGDKIKISI</sequence>
<comment type="caution">
    <text evidence="1">The sequence shown here is derived from an EMBL/GenBank/DDBJ whole genome shotgun (WGS) entry which is preliminary data.</text>
</comment>
<evidence type="ECO:0000313" key="2">
    <source>
        <dbReference type="Proteomes" id="UP000003301"/>
    </source>
</evidence>
<reference evidence="1" key="1">
    <citation type="submission" date="2013-05" db="EMBL/GenBank/DDBJ databases">
        <title>The Genome Sequence of Fusobacterium sp. 2_1_31.</title>
        <authorList>
            <consortium name="The Broad Institute Genomics Platform"/>
            <person name="Earl A."/>
            <person name="Ward D."/>
            <person name="Feldgarden M."/>
            <person name="Gevers D."/>
            <person name="Ambrose C."/>
            <person name="Strauss J."/>
            <person name="Allen-Vercoe E."/>
            <person name="Walker B."/>
            <person name="Young S."/>
            <person name="Zeng Q."/>
            <person name="Gargeya S."/>
            <person name="Fitzgerald M."/>
            <person name="Haas B."/>
            <person name="Abouelleil A."/>
            <person name="Allen A.W."/>
            <person name="Alvarado L."/>
            <person name="Arachchi H.M."/>
            <person name="Berlin A.M."/>
            <person name="Chapman S.B."/>
            <person name="Gainer-Dewar J."/>
            <person name="Goldberg J."/>
            <person name="Griggs A."/>
            <person name="Gujja S."/>
            <person name="Hansen M."/>
            <person name="Howarth C."/>
            <person name="Imamovic A."/>
            <person name="Ireland A."/>
            <person name="Larimer J."/>
            <person name="McCowan C."/>
            <person name="Murphy C."/>
            <person name="Pearson M."/>
            <person name="Poon T.W."/>
            <person name="Priest M."/>
            <person name="Roberts A."/>
            <person name="Saif S."/>
            <person name="Shea T."/>
            <person name="Sisk P."/>
            <person name="Sykes S."/>
            <person name="Wortman J."/>
            <person name="Nusbaum C."/>
            <person name="Birren B."/>
        </authorList>
    </citation>
    <scope>NUCLEOTIDE SEQUENCE [LARGE SCALE GENOMIC DNA]</scope>
    <source>
        <strain evidence="1">2_1_31</strain>
    </source>
</reference>